<proteinExistence type="inferred from homology"/>
<dbReference type="SUPFAM" id="SSF117143">
    <property type="entry name" value="Flagellar hook protein flgE"/>
    <property type="match status" value="1"/>
</dbReference>
<protein>
    <submittedName>
        <fullName evidence="6">Flagellar basal-body rod protein FlgG</fullName>
    </submittedName>
</protein>
<name>A0A1G8M530_9BACI</name>
<evidence type="ECO:0000256" key="2">
    <source>
        <dbReference type="RuleBase" id="RU362116"/>
    </source>
</evidence>
<evidence type="ECO:0000256" key="1">
    <source>
        <dbReference type="ARBA" id="ARBA00009677"/>
    </source>
</evidence>
<feature type="domain" description="Flagellar basal body rod protein N-terminal" evidence="3">
    <location>
        <begin position="6"/>
        <end position="35"/>
    </location>
</feature>
<dbReference type="AlphaFoldDB" id="A0A1G8M530"/>
<reference evidence="6 7" key="1">
    <citation type="submission" date="2016-10" db="EMBL/GenBank/DDBJ databases">
        <authorList>
            <person name="de Groot N.N."/>
        </authorList>
    </citation>
    <scope>NUCLEOTIDE SEQUENCE [LARGE SCALE GENOMIC DNA]</scope>
    <source>
        <strain evidence="7">P4B,CCM 7963,CECT 7998,DSM 25260,IBRC-M 10614,KCTC 13821</strain>
    </source>
</reference>
<dbReference type="EMBL" id="FNDU01000009">
    <property type="protein sequence ID" value="SDI62973.1"/>
    <property type="molecule type" value="Genomic_DNA"/>
</dbReference>
<dbReference type="OrthoDB" id="9800375at2"/>
<dbReference type="GO" id="GO:0071978">
    <property type="term" value="P:bacterial-type flagellum-dependent swarming motility"/>
    <property type="evidence" value="ECO:0007669"/>
    <property type="project" value="TreeGrafter"/>
</dbReference>
<keyword evidence="6" id="KW-0282">Flagellum</keyword>
<keyword evidence="6" id="KW-0969">Cilium</keyword>
<dbReference type="Pfam" id="PF06429">
    <property type="entry name" value="Flg_bbr_C"/>
    <property type="match status" value="1"/>
</dbReference>
<dbReference type="InterPro" id="IPR020013">
    <property type="entry name" value="Flagellar_FlgE/F/G"/>
</dbReference>
<comment type="subcellular location">
    <subcellularLocation>
        <location evidence="2">Bacterial flagellum basal body</location>
    </subcellularLocation>
</comment>
<organism evidence="6 7">
    <name type="scientific">Alteribacillus bidgolensis</name>
    <dbReference type="NCBI Taxonomy" id="930129"/>
    <lineage>
        <taxon>Bacteria</taxon>
        <taxon>Bacillati</taxon>
        <taxon>Bacillota</taxon>
        <taxon>Bacilli</taxon>
        <taxon>Bacillales</taxon>
        <taxon>Bacillaceae</taxon>
        <taxon>Alteribacillus</taxon>
    </lineage>
</organism>
<evidence type="ECO:0000259" key="3">
    <source>
        <dbReference type="Pfam" id="PF00460"/>
    </source>
</evidence>
<keyword evidence="6" id="KW-0966">Cell projection</keyword>
<evidence type="ECO:0000259" key="4">
    <source>
        <dbReference type="Pfam" id="PF06429"/>
    </source>
</evidence>
<dbReference type="Pfam" id="PF00460">
    <property type="entry name" value="Flg_bb_rod"/>
    <property type="match status" value="1"/>
</dbReference>
<dbReference type="Pfam" id="PF22692">
    <property type="entry name" value="LlgE_F_G_D1"/>
    <property type="match status" value="1"/>
</dbReference>
<dbReference type="InterPro" id="IPR037925">
    <property type="entry name" value="FlgE/F/G-like"/>
</dbReference>
<keyword evidence="7" id="KW-1185">Reference proteome</keyword>
<dbReference type="NCBIfam" id="TIGR03506">
    <property type="entry name" value="FlgEFG_subfam"/>
    <property type="match status" value="1"/>
</dbReference>
<dbReference type="GO" id="GO:0009425">
    <property type="term" value="C:bacterial-type flagellum basal body"/>
    <property type="evidence" value="ECO:0007669"/>
    <property type="project" value="UniProtKB-SubCell"/>
</dbReference>
<dbReference type="InterPro" id="IPR010930">
    <property type="entry name" value="Flg_bb/hook_C_dom"/>
</dbReference>
<evidence type="ECO:0000259" key="5">
    <source>
        <dbReference type="Pfam" id="PF22692"/>
    </source>
</evidence>
<dbReference type="STRING" id="930129.SAMN05216352_109212"/>
<dbReference type="PANTHER" id="PTHR30435:SF19">
    <property type="entry name" value="FLAGELLAR BASAL-BODY ROD PROTEIN FLGG"/>
    <property type="match status" value="1"/>
</dbReference>
<evidence type="ECO:0000313" key="7">
    <source>
        <dbReference type="Proteomes" id="UP000199017"/>
    </source>
</evidence>
<sequence>MLRGFYGAASGMITQQRRTEMLNNNMSNINTPGFKEDKGSTRTFPEMLIQAKNNHTPFGRTSTPIGELATGVYLQDRTPNFEQGDMMETGNNTDVGLLQGILPENEDGEQGSLFFTVLIEDGEERYTRNGNWTVDGEGFLTTSQGYYVLGEDGEPLEVENENFIINENGLVTNEEGEEAGQIDIAYAENASDLVKEGSGLLRLEGEADEEELPSAIGNDEITFQLNQGFLERSNVDPGETMTEMMNSYRLFESNQRILQAYDQSMERAVNDIGRLG</sequence>
<keyword evidence="2" id="KW-0975">Bacterial flagellum</keyword>
<dbReference type="InterPro" id="IPR053967">
    <property type="entry name" value="LlgE_F_G-like_D1"/>
</dbReference>
<dbReference type="Proteomes" id="UP000199017">
    <property type="component" value="Unassembled WGS sequence"/>
</dbReference>
<accession>A0A1G8M530</accession>
<feature type="domain" description="Flagellar basal-body/hook protein C-terminal" evidence="4">
    <location>
        <begin position="227"/>
        <end position="270"/>
    </location>
</feature>
<gene>
    <name evidence="6" type="ORF">SAMN05216352_109212</name>
</gene>
<comment type="similarity">
    <text evidence="1 2">Belongs to the flagella basal body rod proteins family.</text>
</comment>
<evidence type="ECO:0000313" key="6">
    <source>
        <dbReference type="EMBL" id="SDI62973.1"/>
    </source>
</evidence>
<dbReference type="RefSeq" id="WP_091586635.1">
    <property type="nucleotide sequence ID" value="NZ_FNDU01000009.1"/>
</dbReference>
<dbReference type="PANTHER" id="PTHR30435">
    <property type="entry name" value="FLAGELLAR PROTEIN"/>
    <property type="match status" value="1"/>
</dbReference>
<dbReference type="InterPro" id="IPR001444">
    <property type="entry name" value="Flag_bb_rod_N"/>
</dbReference>
<feature type="domain" description="Flagellar hook protein FlgE/F/G-like D1" evidence="5">
    <location>
        <begin position="110"/>
        <end position="172"/>
    </location>
</feature>